<dbReference type="GO" id="GO:0010628">
    <property type="term" value="P:positive regulation of gene expression"/>
    <property type="evidence" value="ECO:0007669"/>
    <property type="project" value="TreeGrafter"/>
</dbReference>
<dbReference type="RefSeq" id="XP_038970979.1">
    <property type="nucleotide sequence ID" value="XM_039115051.1"/>
</dbReference>
<organism evidence="2 3">
    <name type="scientific">Phoenix dactylifera</name>
    <name type="common">Date palm</name>
    <dbReference type="NCBI Taxonomy" id="42345"/>
    <lineage>
        <taxon>Eukaryota</taxon>
        <taxon>Viridiplantae</taxon>
        <taxon>Streptophyta</taxon>
        <taxon>Embryophyta</taxon>
        <taxon>Tracheophyta</taxon>
        <taxon>Spermatophyta</taxon>
        <taxon>Magnoliopsida</taxon>
        <taxon>Liliopsida</taxon>
        <taxon>Arecaceae</taxon>
        <taxon>Coryphoideae</taxon>
        <taxon>Phoeniceae</taxon>
        <taxon>Phoenix</taxon>
    </lineage>
</organism>
<dbReference type="GeneID" id="120104233"/>
<dbReference type="GO" id="GO:0005615">
    <property type="term" value="C:extracellular space"/>
    <property type="evidence" value="ECO:0007669"/>
    <property type="project" value="TreeGrafter"/>
</dbReference>
<dbReference type="PANTHER" id="PTHR36313:SF1">
    <property type="entry name" value="PROTEIN GOLVEN 11-RELATED"/>
    <property type="match status" value="1"/>
</dbReference>
<dbReference type="GO" id="GO:0010082">
    <property type="term" value="P:regulation of root meristem growth"/>
    <property type="evidence" value="ECO:0007669"/>
    <property type="project" value="InterPro"/>
</dbReference>
<feature type="chain" id="PRO_5034342815" evidence="1">
    <location>
        <begin position="22"/>
        <end position="129"/>
    </location>
</feature>
<dbReference type="GO" id="GO:0030154">
    <property type="term" value="P:cell differentiation"/>
    <property type="evidence" value="ECO:0007669"/>
    <property type="project" value="TreeGrafter"/>
</dbReference>
<dbReference type="AlphaFoldDB" id="A0A8B8ZGP4"/>
<dbReference type="GO" id="GO:0008083">
    <property type="term" value="F:growth factor activity"/>
    <property type="evidence" value="ECO:0007669"/>
    <property type="project" value="InterPro"/>
</dbReference>
<evidence type="ECO:0000313" key="2">
    <source>
        <dbReference type="Proteomes" id="UP000228380"/>
    </source>
</evidence>
<accession>A0A8B8ZGP4</accession>
<keyword evidence="1" id="KW-0732">Signal</keyword>
<reference evidence="3" key="2">
    <citation type="submission" date="2025-08" db="UniProtKB">
        <authorList>
            <consortium name="RefSeq"/>
        </authorList>
    </citation>
    <scope>IDENTIFICATION</scope>
    <source>
        <tissue evidence="3">Young leaves</tissue>
    </source>
</reference>
<keyword evidence="2" id="KW-1185">Reference proteome</keyword>
<sequence length="129" mass="13801">MVLLRFISFVVGLLLSSAALGDSLALADEGMATLRHNDGIFSSDRGLEDTEMVDGTGIIRLGGRKMVKEAKGTMKTGANYSVGKCGHGGAGESRLGCKLSNRRLHRRVHGLVPFSADYHRPGNHPPKNN</sequence>
<dbReference type="InterPro" id="IPR038804">
    <property type="entry name" value="RGF3"/>
</dbReference>
<evidence type="ECO:0000313" key="3">
    <source>
        <dbReference type="RefSeq" id="XP_038970979.1"/>
    </source>
</evidence>
<gene>
    <name evidence="3" type="primary">LOC120104233</name>
</gene>
<dbReference type="KEGG" id="pda:120104233"/>
<dbReference type="Proteomes" id="UP000228380">
    <property type="component" value="Chromosome 1"/>
</dbReference>
<dbReference type="PANTHER" id="PTHR36313">
    <property type="entry name" value="ROOT MERISTEM GROWTH FACTOR 2"/>
    <property type="match status" value="1"/>
</dbReference>
<feature type="signal peptide" evidence="1">
    <location>
        <begin position="1"/>
        <end position="21"/>
    </location>
</feature>
<protein>
    <submittedName>
        <fullName evidence="3">Uncharacterized protein LOC120104233</fullName>
    </submittedName>
</protein>
<name>A0A8B8ZGP4_PHODC</name>
<proteinExistence type="predicted"/>
<dbReference type="GO" id="GO:0008284">
    <property type="term" value="P:positive regulation of cell population proliferation"/>
    <property type="evidence" value="ECO:0007669"/>
    <property type="project" value="TreeGrafter"/>
</dbReference>
<dbReference type="OrthoDB" id="667957at2759"/>
<evidence type="ECO:0000256" key="1">
    <source>
        <dbReference type="SAM" id="SignalP"/>
    </source>
</evidence>
<reference evidence="2" key="1">
    <citation type="journal article" date="2019" name="Nat. Commun.">
        <title>Genome-wide association mapping of date palm fruit traits.</title>
        <authorList>
            <person name="Hazzouri K.M."/>
            <person name="Gros-Balthazard M."/>
            <person name="Flowers J.M."/>
            <person name="Copetti D."/>
            <person name="Lemansour A."/>
            <person name="Lebrun M."/>
            <person name="Masmoudi K."/>
            <person name="Ferrand S."/>
            <person name="Dhar M.I."/>
            <person name="Fresquez Z.A."/>
            <person name="Rosas U."/>
            <person name="Zhang J."/>
            <person name="Talag J."/>
            <person name="Lee S."/>
            <person name="Kudrna D."/>
            <person name="Powell R.F."/>
            <person name="Leitch I.J."/>
            <person name="Krueger R.R."/>
            <person name="Wing R.A."/>
            <person name="Amiri K.M.A."/>
            <person name="Purugganan M.D."/>
        </authorList>
    </citation>
    <scope>NUCLEOTIDE SEQUENCE [LARGE SCALE GENOMIC DNA]</scope>
    <source>
        <strain evidence="2">cv. Khalas</strain>
    </source>
</reference>